<organism evidence="3 4">
    <name type="scientific">Panagrolaimus superbus</name>
    <dbReference type="NCBI Taxonomy" id="310955"/>
    <lineage>
        <taxon>Eukaryota</taxon>
        <taxon>Metazoa</taxon>
        <taxon>Ecdysozoa</taxon>
        <taxon>Nematoda</taxon>
        <taxon>Chromadorea</taxon>
        <taxon>Rhabditida</taxon>
        <taxon>Tylenchina</taxon>
        <taxon>Panagrolaimomorpha</taxon>
        <taxon>Panagrolaimoidea</taxon>
        <taxon>Panagrolaimidae</taxon>
        <taxon>Panagrolaimus</taxon>
    </lineage>
</organism>
<protein>
    <submittedName>
        <fullName evidence="4">Uncharacterized protein</fullName>
    </submittedName>
</protein>
<dbReference type="AlphaFoldDB" id="A0A914YGA2"/>
<evidence type="ECO:0000256" key="1">
    <source>
        <dbReference type="SAM" id="MobiDB-lite"/>
    </source>
</evidence>
<reference evidence="4" key="1">
    <citation type="submission" date="2022-11" db="UniProtKB">
        <authorList>
            <consortium name="WormBaseParasite"/>
        </authorList>
    </citation>
    <scope>IDENTIFICATION</scope>
</reference>
<proteinExistence type="predicted"/>
<evidence type="ECO:0000313" key="3">
    <source>
        <dbReference type="Proteomes" id="UP000887577"/>
    </source>
</evidence>
<dbReference type="WBParaSite" id="PSU_v2.g18345.t1">
    <property type="protein sequence ID" value="PSU_v2.g18345.t1"/>
    <property type="gene ID" value="PSU_v2.g18345"/>
</dbReference>
<accession>A0A914YGA2</accession>
<dbReference type="Proteomes" id="UP000887577">
    <property type="component" value="Unplaced"/>
</dbReference>
<sequence length="148" mass="15265">MHHFCIRAIIYALFISFVLSAQSSNPSDKNNAPSLPVVEGSGAVPSKGNKNVVAADIDWEASGVGPDDEDGDVIEGSGGTAPSDSEVEGSGIPLSREHPPIRTTTLSSTTKTSSSPSSVTSRPPSTTSPIAIATTVITITTEDTKRQV</sequence>
<feature type="region of interest" description="Disordered" evidence="1">
    <location>
        <begin position="25"/>
        <end position="133"/>
    </location>
</feature>
<feature type="chain" id="PRO_5037885907" evidence="2">
    <location>
        <begin position="21"/>
        <end position="148"/>
    </location>
</feature>
<feature type="compositionally biased region" description="Low complexity" evidence="1">
    <location>
        <begin position="103"/>
        <end position="133"/>
    </location>
</feature>
<name>A0A914YGA2_9BILA</name>
<evidence type="ECO:0000313" key="4">
    <source>
        <dbReference type="WBParaSite" id="PSU_v2.g18345.t1"/>
    </source>
</evidence>
<feature type="signal peptide" evidence="2">
    <location>
        <begin position="1"/>
        <end position="20"/>
    </location>
</feature>
<keyword evidence="3" id="KW-1185">Reference proteome</keyword>
<evidence type="ECO:0000256" key="2">
    <source>
        <dbReference type="SAM" id="SignalP"/>
    </source>
</evidence>
<keyword evidence="2" id="KW-0732">Signal</keyword>